<dbReference type="PROSITE" id="PS50005">
    <property type="entry name" value="TPR"/>
    <property type="match status" value="6"/>
</dbReference>
<comment type="subcellular location">
    <subcellularLocation>
        <location evidence="1">Cytoplasm</location>
    </subcellularLocation>
</comment>
<proteinExistence type="inferred from homology"/>
<protein>
    <submittedName>
        <fullName evidence="9">TPR domain protein</fullName>
    </submittedName>
</protein>
<dbReference type="SUPFAM" id="SSF52540">
    <property type="entry name" value="P-loop containing nucleoside triphosphate hydrolases"/>
    <property type="match status" value="1"/>
</dbReference>
<feature type="domain" description="NB-ARC" evidence="8">
    <location>
        <begin position="335"/>
        <end position="495"/>
    </location>
</feature>
<dbReference type="PRINTS" id="PR00364">
    <property type="entry name" value="DISEASERSIST"/>
</dbReference>
<dbReference type="Pfam" id="PF13424">
    <property type="entry name" value="TPR_12"/>
    <property type="match status" value="4"/>
</dbReference>
<comment type="caution">
    <text evidence="9">The sequence shown here is derived from an EMBL/GenBank/DDBJ whole genome shotgun (WGS) entry which is preliminary data.</text>
</comment>
<evidence type="ECO:0000256" key="6">
    <source>
        <dbReference type="PROSITE-ProRule" id="PRU00339"/>
    </source>
</evidence>
<dbReference type="PROSITE" id="PS50293">
    <property type="entry name" value="TPR_REGION"/>
    <property type="match status" value="2"/>
</dbReference>
<evidence type="ECO:0000313" key="10">
    <source>
        <dbReference type="Proteomes" id="UP000184550"/>
    </source>
</evidence>
<evidence type="ECO:0000256" key="7">
    <source>
        <dbReference type="SAM" id="Phobius"/>
    </source>
</evidence>
<dbReference type="GO" id="GO:0005737">
    <property type="term" value="C:cytoplasm"/>
    <property type="evidence" value="ECO:0007669"/>
    <property type="project" value="UniProtKB-SubCell"/>
</dbReference>
<dbReference type="Proteomes" id="UP000184550">
    <property type="component" value="Unassembled WGS sequence"/>
</dbReference>
<dbReference type="Gene3D" id="3.40.50.300">
    <property type="entry name" value="P-loop containing nucleotide triphosphate hydrolases"/>
    <property type="match status" value="1"/>
</dbReference>
<dbReference type="GO" id="GO:0043531">
    <property type="term" value="F:ADP binding"/>
    <property type="evidence" value="ECO:0007669"/>
    <property type="project" value="InterPro"/>
</dbReference>
<dbReference type="PANTHER" id="PTHR46630">
    <property type="entry name" value="TETRATRICOPEPTIDE REPEAT PROTEIN 29"/>
    <property type="match status" value="1"/>
</dbReference>
<feature type="repeat" description="TPR" evidence="6">
    <location>
        <begin position="779"/>
        <end position="812"/>
    </location>
</feature>
<organism evidence="9 10">
    <name type="scientific">Planktothrix serta PCC 8927</name>
    <dbReference type="NCBI Taxonomy" id="671068"/>
    <lineage>
        <taxon>Bacteria</taxon>
        <taxon>Bacillati</taxon>
        <taxon>Cyanobacteriota</taxon>
        <taxon>Cyanophyceae</taxon>
        <taxon>Oscillatoriophycideae</taxon>
        <taxon>Oscillatoriales</taxon>
        <taxon>Microcoleaceae</taxon>
        <taxon>Planktothrix</taxon>
    </lineage>
</organism>
<dbReference type="PANTHER" id="PTHR46630:SF1">
    <property type="entry name" value="TETRATRICOPEPTIDE REPEAT PROTEIN 29"/>
    <property type="match status" value="1"/>
</dbReference>
<dbReference type="SUPFAM" id="SSF48452">
    <property type="entry name" value="TPR-like"/>
    <property type="match status" value="2"/>
</dbReference>
<keyword evidence="2" id="KW-0963">Cytoplasm</keyword>
<reference evidence="9" key="1">
    <citation type="submission" date="2019-10" db="EMBL/GenBank/DDBJ databases">
        <authorList>
            <consortium name="Genoscope - CEA"/>
            <person name="William W."/>
        </authorList>
    </citation>
    <scope>NUCLEOTIDE SEQUENCE [LARGE SCALE GENOMIC DNA]</scope>
    <source>
        <strain evidence="9">BBR_PRJEB10992</strain>
    </source>
</reference>
<name>A0A7Z9BX17_9CYAN</name>
<dbReference type="InterPro" id="IPR019734">
    <property type="entry name" value="TPR_rpt"/>
</dbReference>
<dbReference type="OrthoDB" id="478269at2"/>
<feature type="repeat" description="TPR" evidence="6">
    <location>
        <begin position="819"/>
        <end position="852"/>
    </location>
</feature>
<evidence type="ECO:0000256" key="3">
    <source>
        <dbReference type="ARBA" id="ARBA00022737"/>
    </source>
</evidence>
<keyword evidence="3" id="KW-0677">Repeat</keyword>
<comment type="similarity">
    <text evidence="5">Belongs to the Rap family.</text>
</comment>
<dbReference type="Gene3D" id="1.25.40.10">
    <property type="entry name" value="Tetratricopeptide repeat domain"/>
    <property type="match status" value="2"/>
</dbReference>
<evidence type="ECO:0000313" key="9">
    <source>
        <dbReference type="EMBL" id="VXD23114.1"/>
    </source>
</evidence>
<keyword evidence="10" id="KW-1185">Reference proteome</keyword>
<evidence type="ECO:0000256" key="1">
    <source>
        <dbReference type="ARBA" id="ARBA00004496"/>
    </source>
</evidence>
<feature type="repeat" description="TPR" evidence="6">
    <location>
        <begin position="859"/>
        <end position="892"/>
    </location>
</feature>
<dbReference type="Pfam" id="PF00931">
    <property type="entry name" value="NB-ARC"/>
    <property type="match status" value="1"/>
</dbReference>
<feature type="repeat" description="TPR" evidence="6">
    <location>
        <begin position="899"/>
        <end position="932"/>
    </location>
</feature>
<dbReference type="RefSeq" id="WP_083625384.1">
    <property type="nucleotide sequence ID" value="NZ_LR734878.1"/>
</dbReference>
<feature type="repeat" description="TPR" evidence="6">
    <location>
        <begin position="739"/>
        <end position="772"/>
    </location>
</feature>
<dbReference type="InterPro" id="IPR011990">
    <property type="entry name" value="TPR-like_helical_dom_sf"/>
</dbReference>
<dbReference type="InterPro" id="IPR002182">
    <property type="entry name" value="NB-ARC"/>
</dbReference>
<keyword evidence="7" id="KW-1133">Transmembrane helix</keyword>
<dbReference type="AlphaFoldDB" id="A0A7Z9BX17"/>
<feature type="repeat" description="TPR" evidence="6">
    <location>
        <begin position="939"/>
        <end position="972"/>
    </location>
</feature>
<feature type="transmembrane region" description="Helical" evidence="7">
    <location>
        <begin position="18"/>
        <end position="38"/>
    </location>
</feature>
<keyword evidence="4 6" id="KW-0802">TPR repeat</keyword>
<evidence type="ECO:0000259" key="8">
    <source>
        <dbReference type="Pfam" id="PF00931"/>
    </source>
</evidence>
<keyword evidence="7" id="KW-0472">Membrane</keyword>
<evidence type="ECO:0000256" key="4">
    <source>
        <dbReference type="ARBA" id="ARBA00022803"/>
    </source>
</evidence>
<dbReference type="InterPro" id="IPR027417">
    <property type="entry name" value="P-loop_NTPase"/>
</dbReference>
<dbReference type="InterPro" id="IPR051476">
    <property type="entry name" value="Bac_ResReg_Asp_Phosphatase"/>
</dbReference>
<evidence type="ECO:0000256" key="5">
    <source>
        <dbReference type="ARBA" id="ARBA00038253"/>
    </source>
</evidence>
<evidence type="ECO:0000256" key="2">
    <source>
        <dbReference type="ARBA" id="ARBA00022490"/>
    </source>
</evidence>
<keyword evidence="7" id="KW-0812">Transmembrane</keyword>
<dbReference type="EMBL" id="CZCU02000153">
    <property type="protein sequence ID" value="VXD23114.1"/>
    <property type="molecule type" value="Genomic_DNA"/>
</dbReference>
<gene>
    <name evidence="9" type="ORF">PL8927_760297</name>
</gene>
<sequence length="1059" mass="118319">MGENVGILDLVSQRNVRLLTTFVAIVAGGVACPLIPALQGIGLLQCVSDIGTGLAGNLFAGDLGAIVNSLGQEDILSNNDLTKAVGLAVGLLLESVATSEQYRSFQKPLKKLAKAAPKKWLELAEANRNGEINIIDPIQEEELVNLFSQTHNDFFNQQPLTPADWESLLKDWLCPEVGITLPEEVITGVAQILAEKFPKALREVLKQDAEQGGKAFGGLMLSLLGQILATLRDQPQQTANLEPIQAGLAEIKNLQKDHTEQFKQLGTEMESGFDAVLQQLGITQAQIQGLTQTVEQGFERIIGFLERDQSKIQAISFSLNTTPPAVNYWQGRERDLAIVNGWLDDENNKLGVIVAIAGMGKSTLAAKVFNDRTDFVDKLWLDLGQRPLFSIVAQGILTQLGKLSPDQLKEIEETRLTEVLIHCLQQQRFLLVLDNLESVLQDEGYQNFLQHWLGKCHQTEILVTTQVVPNLVQDKPTELALQGLSATEGRQLLQNLDIGGTEAELEAFVAKVNGHPLTLRLVAGLLNGEIGEGATIGDLAALGIADIGELMGRLQGFHREEAVQLVAVLDASFNRLSEKLQRVLLSLVVLRWGFDAVTATAISGETVTEKELRELGKRGFLASETRGIYTFLPLILEYLKYRVGDLRGTHQKAIQFYQSRFKSRDQWRTVEDVREYLEVFYHWCELGEYETAFDVIQDESYSDNCIANFLNLRGNNQLLAELYQELVEHLTDKQDWQYMASLTSLGNAYNYLGRYEEAISFYQQSLEIARKIGNRQGEASSLNGLGNAYNSLGRYEEAISYHQQSLEICREIGNRGGVAASLYNLGNAYNSLGRYEEAISYCQQSLEIYQEIGNRRGVAGSLLGLGNAYNSLGRYEEAISYCQQSLEIYREIGNRGGVAISLNNLGTAYDSLVRYEEAISYHQQSLEIYREIGNRGGVADSLNGLGKVYDGLEDYQQALSLYHDALTIATEIKSPQYQAEIWFNFGKTLTKLNRIPDAIGAYRNARQFYQQMQLDHKIQECDRALEQLETPPIPPSPTRWQKIRRWFSQIKQFFRQLFS</sequence>
<dbReference type="SMART" id="SM00028">
    <property type="entry name" value="TPR"/>
    <property type="match status" value="7"/>
</dbReference>
<accession>A0A7Z9BX17</accession>